<evidence type="ECO:0008006" key="4">
    <source>
        <dbReference type="Google" id="ProtNLM"/>
    </source>
</evidence>
<dbReference type="PANTHER" id="PTHR47657:SF14">
    <property type="entry name" value="ZN(2)-C6 FUNGAL-TYPE DOMAIN-CONTAINING PROTEIN"/>
    <property type="match status" value="1"/>
</dbReference>
<name>A0A9P8MIE5_9HYPO</name>
<proteinExistence type="predicted"/>
<keyword evidence="3" id="KW-1185">Reference proteome</keyword>
<dbReference type="InterPro" id="IPR052400">
    <property type="entry name" value="Zn2-C6_fungal_TF"/>
</dbReference>
<sequence length="384" mass="43745">MFDISPKTNDAVKSVTKLSHHVPGAEETVPGAATPPKSLGHELNRLGCLESSPAIHGFDPEMEQTGDGTPRNVLMNHFHYVFLELQIIGARELSPILALGLCRPFLMDSIFALSASHLRFKSVSNASHRVAEHFQQALAIKNFQGALASPLDQQTADALLLTAMFLNLLSFSAVEDEDIGNSWVYSSHPDRLGWLSLSLGMKPLIYATETFRENTILNWMFDSSDDEAKSFHGSWELMHLHDVPPHWLDLVGLTRDSQPDAKFFHPIRILSETNKLEPSPKNFFLYVNMIGSLDVDFRSDLERRHETAMWLMGYWLGLLLRYDFWWLRKRVRRDFRAVCRKLMENGVKDRPGAEGAMWRKLMDDLEKAPYWKSLPHGGRVCEEV</sequence>
<evidence type="ECO:0000313" key="3">
    <source>
        <dbReference type="Proteomes" id="UP000764110"/>
    </source>
</evidence>
<dbReference type="EMBL" id="JACEFI010000002">
    <property type="protein sequence ID" value="KAH0600786.1"/>
    <property type="molecule type" value="Genomic_DNA"/>
</dbReference>
<organism evidence="2 3">
    <name type="scientific">Metarhizium humberi</name>
    <dbReference type="NCBI Taxonomy" id="2596975"/>
    <lineage>
        <taxon>Eukaryota</taxon>
        <taxon>Fungi</taxon>
        <taxon>Dikarya</taxon>
        <taxon>Ascomycota</taxon>
        <taxon>Pezizomycotina</taxon>
        <taxon>Sordariomycetes</taxon>
        <taxon>Hypocreomycetidae</taxon>
        <taxon>Hypocreales</taxon>
        <taxon>Clavicipitaceae</taxon>
        <taxon>Metarhizium</taxon>
    </lineage>
</organism>
<dbReference type="AlphaFoldDB" id="A0A9P8MIE5"/>
<dbReference type="PANTHER" id="PTHR47657">
    <property type="entry name" value="STEROL REGULATORY ELEMENT-BINDING PROTEIN ECM22"/>
    <property type="match status" value="1"/>
</dbReference>
<gene>
    <name evidence="2" type="ORF">MHUMG1_01785</name>
</gene>
<reference evidence="2 3" key="1">
    <citation type="submission" date="2020-07" db="EMBL/GenBank/DDBJ databases">
        <title>Metarhizium humberi genome.</title>
        <authorList>
            <person name="Lysoe E."/>
        </authorList>
    </citation>
    <scope>NUCLEOTIDE SEQUENCE [LARGE SCALE GENOMIC DNA]</scope>
    <source>
        <strain evidence="2 3">ESALQ1638</strain>
    </source>
</reference>
<evidence type="ECO:0000313" key="2">
    <source>
        <dbReference type="EMBL" id="KAH0600786.1"/>
    </source>
</evidence>
<protein>
    <recommendedName>
        <fullName evidence="4">C6 transcription factor</fullName>
    </recommendedName>
</protein>
<comment type="caution">
    <text evidence="2">The sequence shown here is derived from an EMBL/GenBank/DDBJ whole genome shotgun (WGS) entry which is preliminary data.</text>
</comment>
<accession>A0A9P8MIE5</accession>
<feature type="region of interest" description="Disordered" evidence="1">
    <location>
        <begin position="18"/>
        <end position="37"/>
    </location>
</feature>
<dbReference type="GO" id="GO:0000981">
    <property type="term" value="F:DNA-binding transcription factor activity, RNA polymerase II-specific"/>
    <property type="evidence" value="ECO:0007669"/>
    <property type="project" value="TreeGrafter"/>
</dbReference>
<dbReference type="Proteomes" id="UP000764110">
    <property type="component" value="Unassembled WGS sequence"/>
</dbReference>
<evidence type="ECO:0000256" key="1">
    <source>
        <dbReference type="SAM" id="MobiDB-lite"/>
    </source>
</evidence>